<keyword evidence="9" id="KW-0446">Lipid-binding</keyword>
<evidence type="ECO:0000256" key="8">
    <source>
        <dbReference type="ARBA" id="ARBA00022927"/>
    </source>
</evidence>
<keyword evidence="6" id="KW-0963">Cytoplasm</keyword>
<dbReference type="Bgee" id="ENSAMXG00000019269">
    <property type="expression patterns" value="Expressed in mesonephros and 14 other cell types or tissues"/>
</dbReference>
<dbReference type="FunFam" id="3.10.20.90:FF:000094">
    <property type="entry name" value="Sorting nexin-17 isoform1"/>
    <property type="match status" value="1"/>
</dbReference>
<evidence type="ECO:0000256" key="3">
    <source>
        <dbReference type="ARBA" id="ARBA00010883"/>
    </source>
</evidence>
<dbReference type="GeneTree" id="ENSGT00950000183212"/>
<reference evidence="15" key="4">
    <citation type="submission" date="2025-09" db="UniProtKB">
        <authorList>
            <consortium name="Ensembl"/>
        </authorList>
    </citation>
    <scope>IDENTIFICATION</scope>
</reference>
<dbReference type="PANTHER" id="PTHR12431:SF16">
    <property type="entry name" value="SORTING NEXIN-17"/>
    <property type="match status" value="1"/>
</dbReference>
<dbReference type="FunFam" id="2.30.29.30:FF:000145">
    <property type="entry name" value="Sorting nexin-17 isoform1"/>
    <property type="match status" value="1"/>
</dbReference>
<reference evidence="16" key="2">
    <citation type="journal article" date="2014" name="Nat. Commun.">
        <title>The cavefish genome reveals candidate genes for eye loss.</title>
        <authorList>
            <person name="McGaugh S.E."/>
            <person name="Gross J.B."/>
            <person name="Aken B."/>
            <person name="Blin M."/>
            <person name="Borowsky R."/>
            <person name="Chalopin D."/>
            <person name="Hinaux H."/>
            <person name="Jeffery W.R."/>
            <person name="Keene A."/>
            <person name="Ma L."/>
            <person name="Minx P."/>
            <person name="Murphy D."/>
            <person name="O'Quin K.E."/>
            <person name="Retaux S."/>
            <person name="Rohner N."/>
            <person name="Searle S.M."/>
            <person name="Stahl B.A."/>
            <person name="Tabin C."/>
            <person name="Volff J.N."/>
            <person name="Yoshizawa M."/>
            <person name="Warren W.C."/>
        </authorList>
    </citation>
    <scope>NUCLEOTIDE SEQUENCE [LARGE SCALE GENOMIC DNA]</scope>
    <source>
        <strain evidence="16">female</strain>
    </source>
</reference>
<accession>A0A3B1KFI2</accession>
<dbReference type="InterPro" id="IPR040842">
    <property type="entry name" value="SNX17/31_FERM"/>
</dbReference>
<dbReference type="PANTHER" id="PTHR12431">
    <property type="entry name" value="SORTING NEXIN 17 AND 27"/>
    <property type="match status" value="1"/>
</dbReference>
<keyword evidence="7" id="KW-0967">Endosome</keyword>
<comment type="function">
    <text evidence="12">Critical regulator of endosomal recycling of numerous surface proteins, including integrins, signaling receptor and channels. Binds to NPxY sequences in the cytoplasmic tails of target cargos. Associates with retriever and CCC complexes to prevent lysosomal degradation and promote cell surface recycling of numerous cargos such as integrins ITGB1, ITGB5 and their associated alpha subunits. Also required for maintenance of normal cell surface levels of APP and LRP1. Interacts with membranes containing phosphatidylinositol 3-phosphate (PtdIns(3P)).</text>
</comment>
<dbReference type="PROSITE" id="PS50200">
    <property type="entry name" value="RA"/>
    <property type="match status" value="1"/>
</dbReference>
<keyword evidence="5" id="KW-0813">Transport</keyword>
<evidence type="ECO:0000256" key="11">
    <source>
        <dbReference type="ARBA" id="ARBA00023329"/>
    </source>
</evidence>
<dbReference type="Gene3D" id="1.20.80.60">
    <property type="match status" value="1"/>
</dbReference>
<evidence type="ECO:0000256" key="2">
    <source>
        <dbReference type="ARBA" id="ARBA00004412"/>
    </source>
</evidence>
<dbReference type="InterPro" id="IPR048763">
    <property type="entry name" value="SNX17-31_FERM_F1"/>
</dbReference>
<evidence type="ECO:0000259" key="14">
    <source>
        <dbReference type="PROSITE" id="PS50200"/>
    </source>
</evidence>
<evidence type="ECO:0000256" key="12">
    <source>
        <dbReference type="ARBA" id="ARBA00045612"/>
    </source>
</evidence>
<evidence type="ECO:0000313" key="15">
    <source>
        <dbReference type="Ensembl" id="ENSAMXP00000053462.1"/>
    </source>
</evidence>
<dbReference type="GO" id="GO:0006886">
    <property type="term" value="P:intracellular protein transport"/>
    <property type="evidence" value="ECO:0007669"/>
    <property type="project" value="TreeGrafter"/>
</dbReference>
<dbReference type="CDD" id="cd16121">
    <property type="entry name" value="FERM_F1_SNX17"/>
    <property type="match status" value="1"/>
</dbReference>
<evidence type="ECO:0000256" key="6">
    <source>
        <dbReference type="ARBA" id="ARBA00022490"/>
    </source>
</evidence>
<dbReference type="InterPro" id="IPR048767">
    <property type="entry name" value="SNX17-31_FERM_F2"/>
</dbReference>
<protein>
    <recommendedName>
        <fullName evidence="4">Sorting nexin-17</fullName>
    </recommendedName>
</protein>
<dbReference type="AlphaFoldDB" id="A0A3B1KFI2"/>
<evidence type="ECO:0000313" key="16">
    <source>
        <dbReference type="Proteomes" id="UP000018467"/>
    </source>
</evidence>
<dbReference type="Proteomes" id="UP000018467">
    <property type="component" value="Unassembled WGS sequence"/>
</dbReference>
<evidence type="ECO:0000256" key="10">
    <source>
        <dbReference type="ARBA" id="ARBA00023136"/>
    </source>
</evidence>
<keyword evidence="8" id="KW-0653">Protein transport</keyword>
<organism evidence="15 16">
    <name type="scientific">Astyanax mexicanus</name>
    <name type="common">Blind cave fish</name>
    <name type="synonym">Astyanax fasciatus mexicanus</name>
    <dbReference type="NCBI Taxonomy" id="7994"/>
    <lineage>
        <taxon>Eukaryota</taxon>
        <taxon>Metazoa</taxon>
        <taxon>Chordata</taxon>
        <taxon>Craniata</taxon>
        <taxon>Vertebrata</taxon>
        <taxon>Euteleostomi</taxon>
        <taxon>Actinopterygii</taxon>
        <taxon>Neopterygii</taxon>
        <taxon>Teleostei</taxon>
        <taxon>Ostariophysi</taxon>
        <taxon>Characiformes</taxon>
        <taxon>Characoidei</taxon>
        <taxon>Acestrorhamphidae</taxon>
        <taxon>Acestrorhamphinae</taxon>
        <taxon>Astyanax</taxon>
    </lineage>
</organism>
<keyword evidence="16" id="KW-1185">Reference proteome</keyword>
<evidence type="ECO:0000256" key="7">
    <source>
        <dbReference type="ARBA" id="ARBA00022753"/>
    </source>
</evidence>
<reference evidence="15" key="3">
    <citation type="submission" date="2025-08" db="UniProtKB">
        <authorList>
            <consortium name="Ensembl"/>
        </authorList>
    </citation>
    <scope>IDENTIFICATION</scope>
</reference>
<keyword evidence="11" id="KW-0968">Cytoplasmic vesicle</keyword>
<dbReference type="InterPro" id="IPR000159">
    <property type="entry name" value="RA_dom"/>
</dbReference>
<dbReference type="Pfam" id="PF21271">
    <property type="entry name" value="SNX17-31_F2_FERM"/>
    <property type="match status" value="1"/>
</dbReference>
<reference evidence="16" key="1">
    <citation type="submission" date="2013-03" db="EMBL/GenBank/DDBJ databases">
        <authorList>
            <person name="Jeffery W."/>
            <person name="Warren W."/>
            <person name="Wilson R.K."/>
        </authorList>
    </citation>
    <scope>NUCLEOTIDE SEQUENCE</scope>
    <source>
        <strain evidence="16">female</strain>
    </source>
</reference>
<keyword evidence="10" id="KW-0472">Membrane</keyword>
<proteinExistence type="inferred from homology"/>
<dbReference type="Ensembl" id="ENSAMXT00000045462.1">
    <property type="protein sequence ID" value="ENSAMXP00000053462.1"/>
    <property type="gene ID" value="ENSAMXG00000019269.2"/>
</dbReference>
<evidence type="ECO:0000256" key="5">
    <source>
        <dbReference type="ARBA" id="ARBA00022448"/>
    </source>
</evidence>
<sequence length="359" mass="40485">MGAETQQIPTEDVQLEIHLSNGQKVKVNILTSDQTEDVLEAVATKLDLPDDLVGYFSLFLIQEGVEGSFVRKLQEFELPYVSVTSLRNPDYHIVLRKSYWDSAYDRDVMENRVGLNLLYAQTVSDIERGWILVNKDQHRQLKSLQEKGSKKEFIRLAQTLKYFGYIKFDPCVTDFPEKGCHVIVSAGNNELNFHVKLPNNQMKEGSFKVTRMRCWRVTSSVSVSSSVKCEVKLELAFEYLMSKDRLQWVTITSPQAIMMSICLQSMVDELMVKKSGGSIKKMQKKRLNGSIHRSDSQQAVKSPPLLDSPDPSKEQVVKLSTKLSSVSLRGISASNSANDLSGNEFHGNYAFEGIGDDDL</sequence>
<dbReference type="GO" id="GO:0030659">
    <property type="term" value="C:cytoplasmic vesicle membrane"/>
    <property type="evidence" value="ECO:0007669"/>
    <property type="project" value="UniProtKB-SubCell"/>
</dbReference>
<feature type="region of interest" description="Disordered" evidence="13">
    <location>
        <begin position="282"/>
        <end position="313"/>
    </location>
</feature>
<dbReference type="Gene3D" id="2.30.29.30">
    <property type="entry name" value="Pleckstrin-homology domain (PH domain)/Phosphotyrosine-binding domain (PTB)"/>
    <property type="match status" value="1"/>
</dbReference>
<dbReference type="GO" id="GO:0005769">
    <property type="term" value="C:early endosome"/>
    <property type="evidence" value="ECO:0007669"/>
    <property type="project" value="UniProtKB-SubCell"/>
</dbReference>
<evidence type="ECO:0000256" key="1">
    <source>
        <dbReference type="ARBA" id="ARBA00004180"/>
    </source>
</evidence>
<evidence type="ECO:0000256" key="4">
    <source>
        <dbReference type="ARBA" id="ARBA00015282"/>
    </source>
</evidence>
<dbReference type="InterPro" id="IPR028666">
    <property type="entry name" value="SNX17_FERM_N"/>
</dbReference>
<evidence type="ECO:0000256" key="9">
    <source>
        <dbReference type="ARBA" id="ARBA00023121"/>
    </source>
</evidence>
<comment type="similarity">
    <text evidence="3">Belongs to the sorting nexin family.</text>
</comment>
<name>A0A3B1KFI2_ASTMX</name>
<dbReference type="GO" id="GO:0007165">
    <property type="term" value="P:signal transduction"/>
    <property type="evidence" value="ECO:0007669"/>
    <property type="project" value="InterPro"/>
</dbReference>
<dbReference type="GO" id="GO:0035091">
    <property type="term" value="F:phosphatidylinositol binding"/>
    <property type="evidence" value="ECO:0007669"/>
    <property type="project" value="TreeGrafter"/>
</dbReference>
<feature type="domain" description="Ras-associating" evidence="14">
    <location>
        <begin position="11"/>
        <end position="100"/>
    </location>
</feature>
<dbReference type="InterPro" id="IPR011993">
    <property type="entry name" value="PH-like_dom_sf"/>
</dbReference>
<dbReference type="Pfam" id="PF18116">
    <property type="entry name" value="SNX17_FERM_C"/>
    <property type="match status" value="1"/>
</dbReference>
<dbReference type="Pfam" id="PF21273">
    <property type="entry name" value="SNX17-27-31_F1_FERM"/>
    <property type="match status" value="1"/>
</dbReference>
<dbReference type="FunFam" id="1.20.80.60:FF:000001">
    <property type="entry name" value="Sorting nexin-17 isoform1"/>
    <property type="match status" value="1"/>
</dbReference>
<dbReference type="Gene3D" id="3.10.20.90">
    <property type="entry name" value="Phosphatidylinositol 3-kinase Catalytic Subunit, Chain A, domain 1"/>
    <property type="match status" value="1"/>
</dbReference>
<dbReference type="CDD" id="cd13337">
    <property type="entry name" value="FERM-like_C_SNX17"/>
    <property type="match status" value="1"/>
</dbReference>
<evidence type="ECO:0000256" key="13">
    <source>
        <dbReference type="SAM" id="MobiDB-lite"/>
    </source>
</evidence>
<dbReference type="GO" id="GO:0032456">
    <property type="term" value="P:endocytic recycling"/>
    <property type="evidence" value="ECO:0007669"/>
    <property type="project" value="TreeGrafter"/>
</dbReference>
<comment type="subcellular location">
    <subcellularLocation>
        <location evidence="1">Cytoplasmic vesicle membrane</location>
        <topology evidence="1">Peripheral membrane protein</topology>
        <orientation evidence="1">Cytoplasmic side</orientation>
    </subcellularLocation>
    <subcellularLocation>
        <location evidence="2">Early endosome</location>
    </subcellularLocation>
</comment>
<dbReference type="InterPro" id="IPR037836">
    <property type="entry name" value="SNX17_FERM-like_dom"/>
</dbReference>